<dbReference type="GeneID" id="84591992"/>
<reference evidence="2" key="1">
    <citation type="submission" date="2025-02" db="EMBL/GenBank/DDBJ databases">
        <authorList>
            <consortium name="NCBI Genome Project"/>
        </authorList>
    </citation>
    <scope>NUCLEOTIDE SEQUENCE</scope>
</reference>
<dbReference type="KEGG" id="ang:An09g02940"/>
<evidence type="ECO:0000313" key="2">
    <source>
        <dbReference type="RefSeq" id="XP_059601356.1"/>
    </source>
</evidence>
<gene>
    <name evidence="2" type="ORF">An09g02940</name>
</gene>
<sequence length="136" mass="15188">MGEDYSANSQSSLTNELGEVPRGILAMPFPPSLKLLPWDREDDQIGRSALRGQLHVWVQVPATMDGRGNDWPGLDGGGGDGVKPSISPEGMDGCWIEWKKITRQTWADPNVRLSVYNPWMNETNYPRGKRHQDRAA</sequence>
<evidence type="ECO:0000256" key="1">
    <source>
        <dbReference type="SAM" id="MobiDB-lite"/>
    </source>
</evidence>
<dbReference type="AlphaFoldDB" id="A0AAJ8DZP8"/>
<accession>A0AAJ8DZP8</accession>
<dbReference type="VEuPathDB" id="FungiDB:An09g02940"/>
<protein>
    <submittedName>
        <fullName evidence="2">Uncharacterized protein</fullName>
    </submittedName>
</protein>
<name>A0AAJ8DZP8_ASPNG</name>
<dbReference type="RefSeq" id="XP_059601356.1">
    <property type="nucleotide sequence ID" value="XM_059749688.1"/>
</dbReference>
<organism evidence="2">
    <name type="scientific">Aspergillus niger</name>
    <dbReference type="NCBI Taxonomy" id="5061"/>
    <lineage>
        <taxon>Eukaryota</taxon>
        <taxon>Fungi</taxon>
        <taxon>Dikarya</taxon>
        <taxon>Ascomycota</taxon>
        <taxon>Pezizomycotina</taxon>
        <taxon>Eurotiomycetes</taxon>
        <taxon>Eurotiomycetidae</taxon>
        <taxon>Eurotiales</taxon>
        <taxon>Aspergillaceae</taxon>
        <taxon>Aspergillus</taxon>
        <taxon>Aspergillus subgen. Circumdati</taxon>
    </lineage>
</organism>
<proteinExistence type="predicted"/>
<feature type="region of interest" description="Disordered" evidence="1">
    <location>
        <begin position="65"/>
        <end position="88"/>
    </location>
</feature>
<reference evidence="2" key="2">
    <citation type="submission" date="2025-08" db="UniProtKB">
        <authorList>
            <consortium name="RefSeq"/>
        </authorList>
    </citation>
    <scope>IDENTIFICATION</scope>
</reference>